<accession>A0A7J7KJG1</accession>
<organism evidence="4 5">
    <name type="scientific">Bugula neritina</name>
    <name type="common">Brown bryozoan</name>
    <name type="synonym">Sertularia neritina</name>
    <dbReference type="NCBI Taxonomy" id="10212"/>
    <lineage>
        <taxon>Eukaryota</taxon>
        <taxon>Metazoa</taxon>
        <taxon>Spiralia</taxon>
        <taxon>Lophotrochozoa</taxon>
        <taxon>Bryozoa</taxon>
        <taxon>Gymnolaemata</taxon>
        <taxon>Cheilostomatida</taxon>
        <taxon>Flustrina</taxon>
        <taxon>Buguloidea</taxon>
        <taxon>Bugulidae</taxon>
        <taxon>Bugula</taxon>
    </lineage>
</organism>
<comment type="caution">
    <text evidence="4">The sequence shown here is derived from an EMBL/GenBank/DDBJ whole genome shotgun (WGS) entry which is preliminary data.</text>
</comment>
<evidence type="ECO:0000313" key="5">
    <source>
        <dbReference type="Proteomes" id="UP000593567"/>
    </source>
</evidence>
<feature type="domain" description="HECT" evidence="3">
    <location>
        <begin position="1"/>
        <end position="143"/>
    </location>
</feature>
<dbReference type="Gene3D" id="3.30.2410.10">
    <property type="entry name" value="Hect, E3 ligase catalytic domain"/>
    <property type="match status" value="1"/>
</dbReference>
<protein>
    <submittedName>
        <fullName evidence="4">HECTD3</fullName>
    </submittedName>
</protein>
<dbReference type="Proteomes" id="UP000593567">
    <property type="component" value="Unassembled WGS sequence"/>
</dbReference>
<reference evidence="4" key="1">
    <citation type="submission" date="2020-06" db="EMBL/GenBank/DDBJ databases">
        <title>Draft genome of Bugula neritina, a colonial animal packing powerful symbionts and potential medicines.</title>
        <authorList>
            <person name="Rayko M."/>
        </authorList>
    </citation>
    <scope>NUCLEOTIDE SEQUENCE [LARGE SCALE GENOMIC DNA]</scope>
    <source>
        <strain evidence="4">Kwan_BN1</strain>
    </source>
</reference>
<dbReference type="PANTHER" id="PTHR46654">
    <property type="entry name" value="E3 UBIQUITIN-PROTEIN LIGASE HECTD3"/>
    <property type="match status" value="1"/>
</dbReference>
<dbReference type="InterPro" id="IPR035983">
    <property type="entry name" value="Hect_E3_ubiquitin_ligase"/>
</dbReference>
<evidence type="ECO:0000313" key="4">
    <source>
        <dbReference type="EMBL" id="KAF6038014.1"/>
    </source>
</evidence>
<dbReference type="EMBL" id="VXIV02000485">
    <property type="protein sequence ID" value="KAF6038014.1"/>
    <property type="molecule type" value="Genomic_DNA"/>
</dbReference>
<dbReference type="InterPro" id="IPR042469">
    <property type="entry name" value="HECTD3"/>
</dbReference>
<evidence type="ECO:0000256" key="2">
    <source>
        <dbReference type="PROSITE-ProRule" id="PRU00104"/>
    </source>
</evidence>
<gene>
    <name evidence="4" type="ORF">EB796_003682</name>
</gene>
<sequence length="148" mass="17026">MDGQSYREGFLSVVPEAALNLITWREIEIRICGNPEITIEELRKSVHLDELEASDERMKMFWEAMTNFSYEDRSRFLRFVTGRKRLPCPLYISPNKASAIDCLPESSTCSNTLYLPRYSSITVAEQKLRYAAYNCVAIDTDLNLGNEL</sequence>
<keyword evidence="5" id="KW-1185">Reference proteome</keyword>
<dbReference type="PANTHER" id="PTHR46654:SF1">
    <property type="entry name" value="E3 UBIQUITIN-PROTEIN LIGASE HECTD3"/>
    <property type="match status" value="1"/>
</dbReference>
<keyword evidence="1 2" id="KW-0833">Ubl conjugation pathway</keyword>
<dbReference type="OrthoDB" id="5986060at2759"/>
<dbReference type="AlphaFoldDB" id="A0A7J7KJG1"/>
<proteinExistence type="predicted"/>
<dbReference type="PROSITE" id="PS50237">
    <property type="entry name" value="HECT"/>
    <property type="match status" value="1"/>
</dbReference>
<feature type="active site" description="Glycyl thioester intermediate" evidence="2">
    <location>
        <position position="109"/>
    </location>
</feature>
<evidence type="ECO:0000259" key="3">
    <source>
        <dbReference type="PROSITE" id="PS50237"/>
    </source>
</evidence>
<dbReference type="Pfam" id="PF00632">
    <property type="entry name" value="HECT"/>
    <property type="match status" value="1"/>
</dbReference>
<dbReference type="SUPFAM" id="SSF56204">
    <property type="entry name" value="Hect, E3 ligase catalytic domain"/>
    <property type="match status" value="1"/>
</dbReference>
<dbReference type="GO" id="GO:0004842">
    <property type="term" value="F:ubiquitin-protein transferase activity"/>
    <property type="evidence" value="ECO:0007669"/>
    <property type="project" value="InterPro"/>
</dbReference>
<dbReference type="InterPro" id="IPR000569">
    <property type="entry name" value="HECT_dom"/>
</dbReference>
<name>A0A7J7KJG1_BUGNE</name>
<evidence type="ECO:0000256" key="1">
    <source>
        <dbReference type="ARBA" id="ARBA00022786"/>
    </source>
</evidence>